<dbReference type="EMBL" id="GBXM01016243">
    <property type="protein sequence ID" value="JAH92334.1"/>
    <property type="molecule type" value="Transcribed_RNA"/>
</dbReference>
<name>A0A0E9WPK0_ANGAN</name>
<reference evidence="1" key="1">
    <citation type="submission" date="2014-11" db="EMBL/GenBank/DDBJ databases">
        <authorList>
            <person name="Amaro Gonzalez C."/>
        </authorList>
    </citation>
    <scope>NUCLEOTIDE SEQUENCE</scope>
</reference>
<sequence>MVIYFHTQVLDGQRKVISLLQEQIENEGEDKKFLITRLQNLHEQRRPFSVHRRTERVKEEPA</sequence>
<protein>
    <submittedName>
        <fullName evidence="1">Uncharacterized protein</fullName>
    </submittedName>
</protein>
<dbReference type="AlphaFoldDB" id="A0A0E9WPK0"/>
<proteinExistence type="predicted"/>
<reference evidence="1" key="2">
    <citation type="journal article" date="2015" name="Fish Shellfish Immunol.">
        <title>Early steps in the European eel (Anguilla anguilla)-Vibrio vulnificus interaction in the gills: Role of the RtxA13 toxin.</title>
        <authorList>
            <person name="Callol A."/>
            <person name="Pajuelo D."/>
            <person name="Ebbesson L."/>
            <person name="Teles M."/>
            <person name="MacKenzie S."/>
            <person name="Amaro C."/>
        </authorList>
    </citation>
    <scope>NUCLEOTIDE SEQUENCE</scope>
</reference>
<accession>A0A0E9WPK0</accession>
<evidence type="ECO:0000313" key="1">
    <source>
        <dbReference type="EMBL" id="JAH92334.1"/>
    </source>
</evidence>
<organism evidence="1">
    <name type="scientific">Anguilla anguilla</name>
    <name type="common">European freshwater eel</name>
    <name type="synonym">Muraena anguilla</name>
    <dbReference type="NCBI Taxonomy" id="7936"/>
    <lineage>
        <taxon>Eukaryota</taxon>
        <taxon>Metazoa</taxon>
        <taxon>Chordata</taxon>
        <taxon>Craniata</taxon>
        <taxon>Vertebrata</taxon>
        <taxon>Euteleostomi</taxon>
        <taxon>Actinopterygii</taxon>
        <taxon>Neopterygii</taxon>
        <taxon>Teleostei</taxon>
        <taxon>Anguilliformes</taxon>
        <taxon>Anguillidae</taxon>
        <taxon>Anguilla</taxon>
    </lineage>
</organism>